<dbReference type="PANTHER" id="PTHR30385">
    <property type="entry name" value="SIGMA FACTOR F FLAGELLAR"/>
    <property type="match status" value="1"/>
</dbReference>
<dbReference type="EMBL" id="DWVZ01000080">
    <property type="protein sequence ID" value="HJC63189.1"/>
    <property type="molecule type" value="Genomic_DNA"/>
</dbReference>
<protein>
    <submittedName>
        <fullName evidence="6">Sigma-70 family RNA polymerase sigma factor</fullName>
    </submittedName>
</protein>
<evidence type="ECO:0000256" key="1">
    <source>
        <dbReference type="ARBA" id="ARBA00023015"/>
    </source>
</evidence>
<evidence type="ECO:0000256" key="2">
    <source>
        <dbReference type="ARBA" id="ARBA00023082"/>
    </source>
</evidence>
<accession>A0A9D2TAX4</accession>
<keyword evidence="3" id="KW-0238">DNA-binding</keyword>
<dbReference type="InterPro" id="IPR036388">
    <property type="entry name" value="WH-like_DNA-bd_sf"/>
</dbReference>
<dbReference type="Pfam" id="PF08281">
    <property type="entry name" value="Sigma70_r4_2"/>
    <property type="match status" value="1"/>
</dbReference>
<dbReference type="InterPro" id="IPR013249">
    <property type="entry name" value="RNA_pol_sigma70_r4_t2"/>
</dbReference>
<dbReference type="GO" id="GO:0003677">
    <property type="term" value="F:DNA binding"/>
    <property type="evidence" value="ECO:0007669"/>
    <property type="project" value="UniProtKB-KW"/>
</dbReference>
<dbReference type="AlphaFoldDB" id="A0A9D2TAX4"/>
<dbReference type="Gene3D" id="1.10.10.10">
    <property type="entry name" value="Winged helix-like DNA-binding domain superfamily/Winged helix DNA-binding domain"/>
    <property type="match status" value="1"/>
</dbReference>
<name>A0A9D2TAX4_9FIRM</name>
<proteinExistence type="predicted"/>
<keyword evidence="1" id="KW-0805">Transcription regulation</keyword>
<evidence type="ECO:0000256" key="3">
    <source>
        <dbReference type="ARBA" id="ARBA00023125"/>
    </source>
</evidence>
<keyword evidence="2" id="KW-0731">Sigma factor</keyword>
<dbReference type="SUPFAM" id="SSF88659">
    <property type="entry name" value="Sigma3 and sigma4 domains of RNA polymerase sigma factors"/>
    <property type="match status" value="1"/>
</dbReference>
<evidence type="ECO:0000313" key="6">
    <source>
        <dbReference type="EMBL" id="HJC63189.1"/>
    </source>
</evidence>
<gene>
    <name evidence="6" type="ORF">H9753_06170</name>
</gene>
<dbReference type="GO" id="GO:0016987">
    <property type="term" value="F:sigma factor activity"/>
    <property type="evidence" value="ECO:0007669"/>
    <property type="project" value="UniProtKB-KW"/>
</dbReference>
<organism evidence="6 7">
    <name type="scientific">Candidatus Blautia merdavium</name>
    <dbReference type="NCBI Taxonomy" id="2838494"/>
    <lineage>
        <taxon>Bacteria</taxon>
        <taxon>Bacillati</taxon>
        <taxon>Bacillota</taxon>
        <taxon>Clostridia</taxon>
        <taxon>Lachnospirales</taxon>
        <taxon>Lachnospiraceae</taxon>
        <taxon>Blautia</taxon>
    </lineage>
</organism>
<dbReference type="InterPro" id="IPR013324">
    <property type="entry name" value="RNA_pol_sigma_r3/r4-like"/>
</dbReference>
<dbReference type="GO" id="GO:0006352">
    <property type="term" value="P:DNA-templated transcription initiation"/>
    <property type="evidence" value="ECO:0007669"/>
    <property type="project" value="InterPro"/>
</dbReference>
<evidence type="ECO:0000259" key="5">
    <source>
        <dbReference type="Pfam" id="PF08281"/>
    </source>
</evidence>
<feature type="domain" description="RNA polymerase sigma factor 70 region 4 type 2" evidence="5">
    <location>
        <begin position="83"/>
        <end position="134"/>
    </location>
</feature>
<comment type="caution">
    <text evidence="6">The sequence shown here is derived from an EMBL/GenBank/DDBJ whole genome shotgun (WGS) entry which is preliminary data.</text>
</comment>
<keyword evidence="4" id="KW-0804">Transcription</keyword>
<sequence length="148" mass="17368">MRGKRPKERKCYVLRAGDGTVVEVTREVYLEWYQSRRRERYQNEKKQKYGVFSLESLSEKGILPDGRADSPEEMVIRELCVEKLRSVMEELAEADVYLLYLLFFEEVTVKEAAQLCGCSRKTIANRRKRILKELNEKLKAMGIMGGYF</sequence>
<evidence type="ECO:0000313" key="7">
    <source>
        <dbReference type="Proteomes" id="UP000823886"/>
    </source>
</evidence>
<evidence type="ECO:0000256" key="4">
    <source>
        <dbReference type="ARBA" id="ARBA00023163"/>
    </source>
</evidence>
<reference evidence="6" key="1">
    <citation type="journal article" date="2021" name="PeerJ">
        <title>Extensive microbial diversity within the chicken gut microbiome revealed by metagenomics and culture.</title>
        <authorList>
            <person name="Gilroy R."/>
            <person name="Ravi A."/>
            <person name="Getino M."/>
            <person name="Pursley I."/>
            <person name="Horton D.L."/>
            <person name="Alikhan N.F."/>
            <person name="Baker D."/>
            <person name="Gharbi K."/>
            <person name="Hall N."/>
            <person name="Watson M."/>
            <person name="Adriaenssens E.M."/>
            <person name="Foster-Nyarko E."/>
            <person name="Jarju S."/>
            <person name="Secka A."/>
            <person name="Antonio M."/>
            <person name="Oren A."/>
            <person name="Chaudhuri R.R."/>
            <person name="La Ragione R."/>
            <person name="Hildebrand F."/>
            <person name="Pallen M.J."/>
        </authorList>
    </citation>
    <scope>NUCLEOTIDE SEQUENCE</scope>
    <source>
        <strain evidence="6">ChiBcec2-3848</strain>
    </source>
</reference>
<reference evidence="6" key="2">
    <citation type="submission" date="2021-04" db="EMBL/GenBank/DDBJ databases">
        <authorList>
            <person name="Gilroy R."/>
        </authorList>
    </citation>
    <scope>NUCLEOTIDE SEQUENCE</scope>
    <source>
        <strain evidence="6">ChiBcec2-3848</strain>
    </source>
</reference>
<dbReference type="Proteomes" id="UP000823886">
    <property type="component" value="Unassembled WGS sequence"/>
</dbReference>